<proteinExistence type="predicted"/>
<reference evidence="2" key="1">
    <citation type="submission" date="2020-07" db="EMBL/GenBank/DDBJ databases">
        <title>The High-quality genome of the commercially important snow crab, Chionoecetes opilio.</title>
        <authorList>
            <person name="Jeong J.-H."/>
            <person name="Ryu S."/>
        </authorList>
    </citation>
    <scope>NUCLEOTIDE SEQUENCE</scope>
    <source>
        <strain evidence="2">MADBK_172401_WGS</strain>
        <tissue evidence="2">Digestive gland</tissue>
    </source>
</reference>
<evidence type="ECO:0000256" key="1">
    <source>
        <dbReference type="SAM" id="MobiDB-lite"/>
    </source>
</evidence>
<feature type="region of interest" description="Disordered" evidence="1">
    <location>
        <begin position="132"/>
        <end position="197"/>
    </location>
</feature>
<organism evidence="2 3">
    <name type="scientific">Chionoecetes opilio</name>
    <name type="common">Atlantic snow crab</name>
    <name type="synonym">Cancer opilio</name>
    <dbReference type="NCBI Taxonomy" id="41210"/>
    <lineage>
        <taxon>Eukaryota</taxon>
        <taxon>Metazoa</taxon>
        <taxon>Ecdysozoa</taxon>
        <taxon>Arthropoda</taxon>
        <taxon>Crustacea</taxon>
        <taxon>Multicrustacea</taxon>
        <taxon>Malacostraca</taxon>
        <taxon>Eumalacostraca</taxon>
        <taxon>Eucarida</taxon>
        <taxon>Decapoda</taxon>
        <taxon>Pleocyemata</taxon>
        <taxon>Brachyura</taxon>
        <taxon>Eubrachyura</taxon>
        <taxon>Majoidea</taxon>
        <taxon>Majidae</taxon>
        <taxon>Chionoecetes</taxon>
    </lineage>
</organism>
<keyword evidence="3" id="KW-1185">Reference proteome</keyword>
<protein>
    <submittedName>
        <fullName evidence="2">Uncharacterized protein</fullName>
    </submittedName>
</protein>
<dbReference type="Proteomes" id="UP000770661">
    <property type="component" value="Unassembled WGS sequence"/>
</dbReference>
<dbReference type="EMBL" id="JACEEZ010011868">
    <property type="protein sequence ID" value="KAG0721094.1"/>
    <property type="molecule type" value="Genomic_DNA"/>
</dbReference>
<evidence type="ECO:0000313" key="2">
    <source>
        <dbReference type="EMBL" id="KAG0721094.1"/>
    </source>
</evidence>
<feature type="region of interest" description="Disordered" evidence="1">
    <location>
        <begin position="94"/>
        <end position="113"/>
    </location>
</feature>
<feature type="region of interest" description="Disordered" evidence="1">
    <location>
        <begin position="1"/>
        <end position="86"/>
    </location>
</feature>
<dbReference type="AlphaFoldDB" id="A0A8J4YBG0"/>
<accession>A0A8J4YBG0</accession>
<evidence type="ECO:0000313" key="3">
    <source>
        <dbReference type="Proteomes" id="UP000770661"/>
    </source>
</evidence>
<comment type="caution">
    <text evidence="2">The sequence shown here is derived from an EMBL/GenBank/DDBJ whole genome shotgun (WGS) entry which is preliminary data.</text>
</comment>
<name>A0A8J4YBG0_CHIOP</name>
<feature type="compositionally biased region" description="Low complexity" evidence="1">
    <location>
        <begin position="10"/>
        <end position="28"/>
    </location>
</feature>
<gene>
    <name evidence="2" type="ORF">GWK47_047153</name>
</gene>
<sequence>MQAREACSPLHTHTALAAADTGAGSAQTPGNGQHGQVPGCTCARNVPEAAKVQDGGDKPPQRQLNLPGREVPFKARAVRAPHRRHDERVLQYRVQGEASGVSNKDTSPAGFPPCQHDAPWLAISHFLRVAAASSVAPRRRNSPEAETSTLRRAEARTPTTEQADRGWEVDMPGRPSTPGLVAPQPWHHSAVKKASSP</sequence>